<keyword evidence="4" id="KW-1185">Reference proteome</keyword>
<accession>A0A8X6QL09</accession>
<name>A0A8X6QL09_NEPPI</name>
<evidence type="ECO:0000313" key="3">
    <source>
        <dbReference type="EMBL" id="GFU44523.1"/>
    </source>
</evidence>
<evidence type="ECO:0000313" key="4">
    <source>
        <dbReference type="Proteomes" id="UP000887013"/>
    </source>
</evidence>
<gene>
    <name evidence="2" type="ORF">NPIL_199881</name>
    <name evidence="3" type="ORF">NPIL_344091</name>
    <name evidence="1" type="ORF">NPIL_644581</name>
</gene>
<dbReference type="AlphaFoldDB" id="A0A8X6QL09"/>
<sequence length="128" mass="14072">MLGVARINNSFSRNFWSLSLDSGNIGETEGMGSPTSLQVIAYTNGMEYQKEFISGGNESQAKKKTKMPMRLRGEVAWLISFAPTRSVALNYCLPGCLLKMEMVIITMLDGYLLHKDKILGESIGQSSA</sequence>
<proteinExistence type="predicted"/>
<reference evidence="2" key="1">
    <citation type="submission" date="2020-08" db="EMBL/GenBank/DDBJ databases">
        <title>Multicomponent nature underlies the extraordinary mechanical properties of spider dragline silk.</title>
        <authorList>
            <person name="Kono N."/>
            <person name="Nakamura H."/>
            <person name="Mori M."/>
            <person name="Yoshida Y."/>
            <person name="Ohtoshi R."/>
            <person name="Malay A.D."/>
            <person name="Moran D.A.P."/>
            <person name="Tomita M."/>
            <person name="Numata K."/>
            <person name="Arakawa K."/>
        </authorList>
    </citation>
    <scope>NUCLEOTIDE SEQUENCE</scope>
</reference>
<dbReference type="EMBL" id="BMAW01129568">
    <property type="protein sequence ID" value="GFU30964.1"/>
    <property type="molecule type" value="Genomic_DNA"/>
</dbReference>
<dbReference type="Proteomes" id="UP000887013">
    <property type="component" value="Unassembled WGS sequence"/>
</dbReference>
<dbReference type="EMBL" id="BMAW01074916">
    <property type="protein sequence ID" value="GFT94263.1"/>
    <property type="molecule type" value="Genomic_DNA"/>
</dbReference>
<dbReference type="EMBL" id="BMAW01036555">
    <property type="protein sequence ID" value="GFU44523.1"/>
    <property type="molecule type" value="Genomic_DNA"/>
</dbReference>
<organism evidence="2 4">
    <name type="scientific">Nephila pilipes</name>
    <name type="common">Giant wood spider</name>
    <name type="synonym">Nephila maculata</name>
    <dbReference type="NCBI Taxonomy" id="299642"/>
    <lineage>
        <taxon>Eukaryota</taxon>
        <taxon>Metazoa</taxon>
        <taxon>Ecdysozoa</taxon>
        <taxon>Arthropoda</taxon>
        <taxon>Chelicerata</taxon>
        <taxon>Arachnida</taxon>
        <taxon>Araneae</taxon>
        <taxon>Araneomorphae</taxon>
        <taxon>Entelegynae</taxon>
        <taxon>Araneoidea</taxon>
        <taxon>Nephilidae</taxon>
        <taxon>Nephila</taxon>
    </lineage>
</organism>
<evidence type="ECO:0000313" key="1">
    <source>
        <dbReference type="EMBL" id="GFT94263.1"/>
    </source>
</evidence>
<evidence type="ECO:0000313" key="2">
    <source>
        <dbReference type="EMBL" id="GFU30964.1"/>
    </source>
</evidence>
<comment type="caution">
    <text evidence="2">The sequence shown here is derived from an EMBL/GenBank/DDBJ whole genome shotgun (WGS) entry which is preliminary data.</text>
</comment>
<protein>
    <submittedName>
        <fullName evidence="2">Uncharacterized protein</fullName>
    </submittedName>
</protein>